<name>A0A1J5R443_9ZZZZ</name>
<evidence type="ECO:0000256" key="2">
    <source>
        <dbReference type="ARBA" id="ARBA00022475"/>
    </source>
</evidence>
<comment type="subcellular location">
    <subcellularLocation>
        <location evidence="1">Cell membrane</location>
        <topology evidence="1">Multi-pass membrane protein</topology>
    </subcellularLocation>
</comment>
<organism evidence="7">
    <name type="scientific">mine drainage metagenome</name>
    <dbReference type="NCBI Taxonomy" id="410659"/>
    <lineage>
        <taxon>unclassified sequences</taxon>
        <taxon>metagenomes</taxon>
        <taxon>ecological metagenomes</taxon>
    </lineage>
</organism>
<gene>
    <name evidence="7" type="ORF">GALL_274270</name>
</gene>
<accession>A0A1J5R443</accession>
<feature type="transmembrane region" description="Helical" evidence="6">
    <location>
        <begin position="119"/>
        <end position="136"/>
    </location>
</feature>
<dbReference type="AlphaFoldDB" id="A0A1J5R443"/>
<keyword evidence="5 6" id="KW-0472">Membrane</keyword>
<reference evidence="7" key="1">
    <citation type="submission" date="2016-10" db="EMBL/GenBank/DDBJ databases">
        <title>Sequence of Gallionella enrichment culture.</title>
        <authorList>
            <person name="Poehlein A."/>
            <person name="Muehling M."/>
            <person name="Daniel R."/>
        </authorList>
    </citation>
    <scope>NUCLEOTIDE SEQUENCE</scope>
</reference>
<dbReference type="GO" id="GO:0005886">
    <property type="term" value="C:plasma membrane"/>
    <property type="evidence" value="ECO:0007669"/>
    <property type="project" value="UniProtKB-SubCell"/>
</dbReference>
<keyword evidence="2" id="KW-1003">Cell membrane</keyword>
<evidence type="ECO:0000256" key="5">
    <source>
        <dbReference type="ARBA" id="ARBA00023136"/>
    </source>
</evidence>
<evidence type="ECO:0000256" key="1">
    <source>
        <dbReference type="ARBA" id="ARBA00004651"/>
    </source>
</evidence>
<evidence type="ECO:0000313" key="7">
    <source>
        <dbReference type="EMBL" id="OIQ90697.1"/>
    </source>
</evidence>
<evidence type="ECO:0000256" key="6">
    <source>
        <dbReference type="SAM" id="Phobius"/>
    </source>
</evidence>
<sequence>MARTGAPVIVGAEDVSGSRRSPLSARPALPVAACSGFSLLAQVVPRVSGPVYLTLLAAAFLASCGLWLGRHRLAAALHSFMGANPWFQNKRAGSGQFLADFRTQLGALLQGDTRRNLKLLLTTLQWLARYGALWVVLLELDYRLPFGVVLTLQAVILHLAQSTGIPAGGGSADLALAAILAPWVPGTVMATALMLWRFSTLYCPLLAGGLSLALLSGKRLAH</sequence>
<proteinExistence type="predicted"/>
<keyword evidence="4 6" id="KW-1133">Transmembrane helix</keyword>
<dbReference type="Pfam" id="PF03706">
    <property type="entry name" value="LPG_synthase_TM"/>
    <property type="match status" value="1"/>
</dbReference>
<feature type="transmembrane region" description="Helical" evidence="6">
    <location>
        <begin position="199"/>
        <end position="217"/>
    </location>
</feature>
<comment type="caution">
    <text evidence="7">The sequence shown here is derived from an EMBL/GenBank/DDBJ whole genome shotgun (WGS) entry which is preliminary data.</text>
</comment>
<dbReference type="InterPro" id="IPR022791">
    <property type="entry name" value="L-PG_synthase/AglD"/>
</dbReference>
<keyword evidence="3 6" id="KW-0812">Transmembrane</keyword>
<evidence type="ECO:0008006" key="8">
    <source>
        <dbReference type="Google" id="ProtNLM"/>
    </source>
</evidence>
<evidence type="ECO:0000256" key="3">
    <source>
        <dbReference type="ARBA" id="ARBA00022692"/>
    </source>
</evidence>
<protein>
    <recommendedName>
        <fullName evidence="8">Flippase-like domain-containing protein</fullName>
    </recommendedName>
</protein>
<dbReference type="EMBL" id="MLJW01000283">
    <property type="protein sequence ID" value="OIQ90697.1"/>
    <property type="molecule type" value="Genomic_DNA"/>
</dbReference>
<feature type="transmembrane region" description="Helical" evidence="6">
    <location>
        <begin position="51"/>
        <end position="69"/>
    </location>
</feature>
<evidence type="ECO:0000256" key="4">
    <source>
        <dbReference type="ARBA" id="ARBA00022989"/>
    </source>
</evidence>